<organism evidence="1 2">
    <name type="scientific">Metabacillus endolithicus</name>
    <dbReference type="NCBI Taxonomy" id="1535204"/>
    <lineage>
        <taxon>Bacteria</taxon>
        <taxon>Bacillati</taxon>
        <taxon>Bacillota</taxon>
        <taxon>Bacilli</taxon>
        <taxon>Bacillales</taxon>
        <taxon>Bacillaceae</taxon>
        <taxon>Metabacillus</taxon>
    </lineage>
</organism>
<accession>A0ABW5C005</accession>
<dbReference type="EMBL" id="JBHUIK010000002">
    <property type="protein sequence ID" value="MFD2214600.1"/>
    <property type="molecule type" value="Genomic_DNA"/>
</dbReference>
<evidence type="ECO:0000313" key="2">
    <source>
        <dbReference type="Proteomes" id="UP001597318"/>
    </source>
</evidence>
<protein>
    <submittedName>
        <fullName evidence="1">Uncharacterized protein</fullName>
    </submittedName>
</protein>
<reference evidence="2" key="1">
    <citation type="journal article" date="2019" name="Int. J. Syst. Evol. Microbiol.">
        <title>The Global Catalogue of Microorganisms (GCM) 10K type strain sequencing project: providing services to taxonomists for standard genome sequencing and annotation.</title>
        <authorList>
            <consortium name="The Broad Institute Genomics Platform"/>
            <consortium name="The Broad Institute Genome Sequencing Center for Infectious Disease"/>
            <person name="Wu L."/>
            <person name="Ma J."/>
        </authorList>
    </citation>
    <scope>NUCLEOTIDE SEQUENCE [LARGE SCALE GENOMIC DNA]</scope>
    <source>
        <strain evidence="2">CGMCC 1.15474</strain>
    </source>
</reference>
<proteinExistence type="predicted"/>
<name>A0ABW5C005_9BACI</name>
<gene>
    <name evidence="1" type="ORF">ACFSKK_12985</name>
</gene>
<evidence type="ECO:0000313" key="1">
    <source>
        <dbReference type="EMBL" id="MFD2214600.1"/>
    </source>
</evidence>
<sequence length="75" mass="8230">MKFPAPIMNIRNLNIGTVEGASCVNIGNNFPNNFTSHKKLVQGFGAISGDYNNIQDIISQGLTKSQFEMINQAKE</sequence>
<comment type="caution">
    <text evidence="1">The sequence shown here is derived from an EMBL/GenBank/DDBJ whole genome shotgun (WGS) entry which is preliminary data.</text>
</comment>
<dbReference type="RefSeq" id="WP_247343381.1">
    <property type="nucleotide sequence ID" value="NZ_CP095550.1"/>
</dbReference>
<keyword evidence="2" id="KW-1185">Reference proteome</keyword>
<dbReference type="Proteomes" id="UP001597318">
    <property type="component" value="Unassembled WGS sequence"/>
</dbReference>